<evidence type="ECO:0000313" key="2">
    <source>
        <dbReference type="Proteomes" id="UP000187891"/>
    </source>
</evidence>
<dbReference type="Proteomes" id="UP000187891">
    <property type="component" value="Unassembled WGS sequence"/>
</dbReference>
<evidence type="ECO:0000313" key="1">
    <source>
        <dbReference type="EMBL" id="SCX35874.1"/>
    </source>
</evidence>
<dbReference type="EMBL" id="FMUE01000024">
    <property type="protein sequence ID" value="SCX35874.1"/>
    <property type="molecule type" value="Genomic_DNA"/>
</dbReference>
<evidence type="ECO:0008006" key="3">
    <source>
        <dbReference type="Google" id="ProtNLM"/>
    </source>
</evidence>
<name>A0A1R3U373_9HYPH</name>
<accession>A0A1R3U373</accession>
<dbReference type="RefSeq" id="WP_143239567.1">
    <property type="nucleotide sequence ID" value="NZ_FMUE01000024.1"/>
</dbReference>
<protein>
    <recommendedName>
        <fullName evidence="3">AbiV family abortive infection protein</fullName>
    </recommendedName>
</protein>
<sequence>MHENLRSYMRLVEKRSREHNQAFAMLYAQGLYGACAAIIRQEIDNLMRVDYLAFSASLTDRDELCRNALSGARWQRRTSKGNFTDIRDAEFHTYAKDNHSWVSLAYEYSSKFIHLTNFWDYGVSDPLVTMPSEDRSEIVSYLSSYHGFPGHDLKITDLFEYLPQVFEKIRSNIECYVEQEDGLLLHPLSS</sequence>
<organism evidence="1 2">
    <name type="scientific">Agrobacterium rosae</name>
    <dbReference type="NCBI Taxonomy" id="1972867"/>
    <lineage>
        <taxon>Bacteria</taxon>
        <taxon>Pseudomonadati</taxon>
        <taxon>Pseudomonadota</taxon>
        <taxon>Alphaproteobacteria</taxon>
        <taxon>Hyphomicrobiales</taxon>
        <taxon>Rhizobiaceae</taxon>
        <taxon>Rhizobium/Agrobacterium group</taxon>
        <taxon>Agrobacterium</taxon>
    </lineage>
</organism>
<proteinExistence type="predicted"/>
<reference evidence="2" key="1">
    <citation type="submission" date="2016-10" db="EMBL/GenBank/DDBJ databases">
        <authorList>
            <person name="Wibberg D."/>
        </authorList>
    </citation>
    <scope>NUCLEOTIDE SEQUENCE [LARGE SCALE GENOMIC DNA]</scope>
</reference>
<gene>
    <name evidence="1" type="ORF">DSM25559_5194</name>
</gene>
<dbReference type="AlphaFoldDB" id="A0A1R3U373"/>